<dbReference type="EMBL" id="QBIU01000002">
    <property type="protein sequence ID" value="MWV70499.1"/>
    <property type="molecule type" value="Genomic_DNA"/>
</dbReference>
<keyword evidence="5 7" id="KW-1133">Transmembrane helix</keyword>
<dbReference type="Pfam" id="PF03601">
    <property type="entry name" value="Cons_hypoth698"/>
    <property type="match status" value="1"/>
</dbReference>
<keyword evidence="4 7" id="KW-0812">Transmembrane</keyword>
<sequence>MDSVNTKILKANIESSAINKKIPNATNIESSTTRSQILNANIESSAINKQILNTTNNAKTQDSNAIKSPQNWLNKEDTWANIIGISLVLVISVAWVSGNFSLFDIFRVKFSSWDVSNIHKILSDNPIKFITHIAAVFTFFGILFFIVSKFLRKDSRTFIVGFSFLFALSLVVFILGASNFAKTWQLETPLIALLLGLLLSNLTKLPAIFENSLMTEFYVKIGIVLMGATLPLNVLLSAGGVAILQACIITCVTFFSIFFFATRVFKLEPAFGATLGAGGSICGVSAAIVVGNAAQAKREHISVAISIVVLWAVAMVIIMPLVCRALGLDMGVAGAWIGTSEFADAAGLAAAQSLASERAVAAFTLMKVIGRDMFVGVWAVLVAFLSIAVWNKSSVDSGLSHDFTESKAKLIWQRFPKFILGFIVASVFVSVFMLFIESSAHKAFQKEALGFVKELRNWVFTWTFLCIGLSTQIRKIIAVGYKPFLAFSLGALINLPLGFILSQYIFVDFWSNFFKG</sequence>
<evidence type="ECO:0000256" key="3">
    <source>
        <dbReference type="ARBA" id="ARBA00022475"/>
    </source>
</evidence>
<dbReference type="EMBL" id="JRMP02000027">
    <property type="protein sequence ID" value="TLD91854.1"/>
    <property type="molecule type" value="Genomic_DNA"/>
</dbReference>
<evidence type="ECO:0000256" key="7">
    <source>
        <dbReference type="SAM" id="Phobius"/>
    </source>
</evidence>
<feature type="transmembrane region" description="Helical" evidence="7">
    <location>
        <begin position="273"/>
        <end position="294"/>
    </location>
</feature>
<reference evidence="9" key="3">
    <citation type="submission" date="2018-04" db="EMBL/GenBank/DDBJ databases">
        <authorList>
            <person name="Sheh A."/>
            <person name="Shen Z."/>
            <person name="Mannion A.J."/>
            <person name="Fox J.G."/>
        </authorList>
    </citation>
    <scope>NUCLEOTIDE SEQUENCE</scope>
    <source>
        <strain evidence="9">MIT 97-6194</strain>
    </source>
</reference>
<reference evidence="8 11" key="4">
    <citation type="submission" date="2019-12" db="EMBL/GenBank/DDBJ databases">
        <title>Multi-Generational Helicobacter saguini Isolates.</title>
        <authorList>
            <person name="Mannion A."/>
            <person name="Shen Z."/>
            <person name="Fox J.G."/>
        </authorList>
    </citation>
    <scope>NUCLEOTIDE SEQUENCE [LARGE SCALE GENOMIC DNA]</scope>
    <source>
        <strain evidence="8">16-048</strain>
        <strain evidence="11">16-048 (F4)</strain>
    </source>
</reference>
<dbReference type="PANTHER" id="PTHR30106">
    <property type="entry name" value="INNER MEMBRANE PROTEIN YEIH-RELATED"/>
    <property type="match status" value="1"/>
</dbReference>
<dbReference type="RefSeq" id="WP_081948353.1">
    <property type="nucleotide sequence ID" value="NZ_JRMP02000027.1"/>
</dbReference>
<organism evidence="9 10">
    <name type="scientific">Helicobacter saguini</name>
    <dbReference type="NCBI Taxonomy" id="1548018"/>
    <lineage>
        <taxon>Bacteria</taxon>
        <taxon>Pseudomonadati</taxon>
        <taxon>Campylobacterota</taxon>
        <taxon>Epsilonproteobacteria</taxon>
        <taxon>Campylobacterales</taxon>
        <taxon>Helicobacteraceae</taxon>
        <taxon>Helicobacter</taxon>
    </lineage>
</organism>
<reference evidence="9 10" key="1">
    <citation type="journal article" date="2014" name="Genome Announc.">
        <title>Draft genome sequences of eight enterohepatic helicobacter species isolated from both laboratory and wild rodents.</title>
        <authorList>
            <person name="Sheh A."/>
            <person name="Shen Z."/>
            <person name="Fox J.G."/>
        </authorList>
    </citation>
    <scope>NUCLEOTIDE SEQUENCE [LARGE SCALE GENOMIC DNA]</scope>
    <source>
        <strain evidence="9 10">MIT 97-6194</strain>
    </source>
</reference>
<evidence type="ECO:0000256" key="1">
    <source>
        <dbReference type="ARBA" id="ARBA00004651"/>
    </source>
</evidence>
<dbReference type="OrthoDB" id="9766798at2"/>
<feature type="transmembrane region" description="Helical" evidence="7">
    <location>
        <begin position="242"/>
        <end position="261"/>
    </location>
</feature>
<evidence type="ECO:0000256" key="5">
    <source>
        <dbReference type="ARBA" id="ARBA00022989"/>
    </source>
</evidence>
<feature type="transmembrane region" description="Helical" evidence="7">
    <location>
        <begin position="217"/>
        <end position="236"/>
    </location>
</feature>
<name>A0A347VKU9_9HELI</name>
<evidence type="ECO:0000256" key="2">
    <source>
        <dbReference type="ARBA" id="ARBA00007977"/>
    </source>
</evidence>
<evidence type="ECO:0000313" key="10">
    <source>
        <dbReference type="Proteomes" id="UP000029714"/>
    </source>
</evidence>
<comment type="caution">
    <text evidence="9">The sequence shown here is derived from an EMBL/GenBank/DDBJ whole genome shotgun (WGS) entry which is preliminary data.</text>
</comment>
<evidence type="ECO:0000313" key="9">
    <source>
        <dbReference type="EMBL" id="TLD91854.1"/>
    </source>
</evidence>
<feature type="transmembrane region" description="Helical" evidence="7">
    <location>
        <begin position="186"/>
        <end position="205"/>
    </location>
</feature>
<comment type="similarity">
    <text evidence="2">Belongs to the UPF0324 family.</text>
</comment>
<protein>
    <submittedName>
        <fullName evidence="9">Putative sulfate exporter family transporter</fullName>
    </submittedName>
</protein>
<dbReference type="Proteomes" id="UP000029714">
    <property type="component" value="Unassembled WGS sequence"/>
</dbReference>
<feature type="transmembrane region" description="Helical" evidence="7">
    <location>
        <begin position="78"/>
        <end position="97"/>
    </location>
</feature>
<proteinExistence type="inferred from homology"/>
<dbReference type="Proteomes" id="UP000477070">
    <property type="component" value="Unassembled WGS sequence"/>
</dbReference>
<dbReference type="AlphaFoldDB" id="A0A347VKU9"/>
<gene>
    <name evidence="8" type="ORF">DCO61_10985</name>
    <name evidence="9" type="ORF">LS64_011285</name>
</gene>
<evidence type="ECO:0000256" key="4">
    <source>
        <dbReference type="ARBA" id="ARBA00022692"/>
    </source>
</evidence>
<keyword evidence="3" id="KW-1003">Cell membrane</keyword>
<evidence type="ECO:0000313" key="8">
    <source>
        <dbReference type="EMBL" id="MWV70499.1"/>
    </source>
</evidence>
<keyword evidence="6 7" id="KW-0472">Membrane</keyword>
<feature type="transmembrane region" description="Helical" evidence="7">
    <location>
        <begin position="300"/>
        <end position="322"/>
    </location>
</feature>
<dbReference type="InterPro" id="IPR018383">
    <property type="entry name" value="UPF0324_pro"/>
</dbReference>
<evidence type="ECO:0000256" key="6">
    <source>
        <dbReference type="ARBA" id="ARBA00023136"/>
    </source>
</evidence>
<evidence type="ECO:0000313" key="11">
    <source>
        <dbReference type="Proteomes" id="UP000477070"/>
    </source>
</evidence>
<feature type="transmembrane region" description="Helical" evidence="7">
    <location>
        <begin position="484"/>
        <end position="506"/>
    </location>
</feature>
<comment type="subcellular location">
    <subcellularLocation>
        <location evidence="1">Cell membrane</location>
        <topology evidence="1">Multi-pass membrane protein</topology>
    </subcellularLocation>
</comment>
<reference evidence="9 10" key="2">
    <citation type="journal article" date="2016" name="Infect. Immun.">
        <title>Helicobacter saguini, a Novel Helicobacter Isolated from Cotton-Top Tamarins with Ulcerative Colitis, Has Proinflammatory Properties and Induces Typhlocolitis and Dysplasia in Gnotobiotic IL-10-/- Mice.</title>
        <authorList>
            <person name="Shen Z."/>
            <person name="Mannion A."/>
            <person name="Whary M.T."/>
            <person name="Muthupalani S."/>
            <person name="Sheh A."/>
            <person name="Feng Y."/>
            <person name="Gong G."/>
            <person name="Vandamme P."/>
            <person name="Holcombe H.R."/>
            <person name="Paster B.J."/>
            <person name="Fox J.G."/>
        </authorList>
    </citation>
    <scope>NUCLEOTIDE SEQUENCE [LARGE SCALE GENOMIC DNA]</scope>
    <source>
        <strain evidence="9 10">MIT 97-6194</strain>
    </source>
</reference>
<feature type="transmembrane region" description="Helical" evidence="7">
    <location>
        <begin position="373"/>
        <end position="390"/>
    </location>
</feature>
<dbReference type="PANTHER" id="PTHR30106:SF1">
    <property type="entry name" value="UPF0324 MEMBRANE PROTEIN FN0533"/>
    <property type="match status" value="1"/>
</dbReference>
<accession>A0A347VKU9</accession>
<feature type="transmembrane region" description="Helical" evidence="7">
    <location>
        <begin position="129"/>
        <end position="147"/>
    </location>
</feature>
<feature type="transmembrane region" description="Helical" evidence="7">
    <location>
        <begin position="159"/>
        <end position="180"/>
    </location>
</feature>
<dbReference type="GO" id="GO:0005886">
    <property type="term" value="C:plasma membrane"/>
    <property type="evidence" value="ECO:0007669"/>
    <property type="project" value="UniProtKB-SubCell"/>
</dbReference>
<keyword evidence="10" id="KW-1185">Reference proteome</keyword>
<feature type="transmembrane region" description="Helical" evidence="7">
    <location>
        <begin position="418"/>
        <end position="436"/>
    </location>
</feature>